<dbReference type="InterPro" id="IPR001763">
    <property type="entry name" value="Rhodanese-like_dom"/>
</dbReference>
<accession>A0A895YN53</accession>
<feature type="domain" description="Rhodanese" evidence="3">
    <location>
        <begin position="21"/>
        <end position="143"/>
    </location>
</feature>
<dbReference type="AlphaFoldDB" id="A0A895YN53"/>
<dbReference type="GO" id="GO:0004792">
    <property type="term" value="F:thiosulfate-cyanide sulfurtransferase activity"/>
    <property type="evidence" value="ECO:0007669"/>
    <property type="project" value="InterPro"/>
</dbReference>
<keyword evidence="1" id="KW-0808">Transferase</keyword>
<keyword evidence="5" id="KW-1185">Reference proteome</keyword>
<name>A0A895YN53_9ACTN</name>
<dbReference type="Pfam" id="PF00581">
    <property type="entry name" value="Rhodanese"/>
    <property type="match status" value="2"/>
</dbReference>
<dbReference type="CDD" id="cd01448">
    <property type="entry name" value="TST_Repeat_1"/>
    <property type="match status" value="1"/>
</dbReference>
<dbReference type="CDD" id="cd01449">
    <property type="entry name" value="TST_Repeat_2"/>
    <property type="match status" value="1"/>
</dbReference>
<keyword evidence="2" id="KW-0677">Repeat</keyword>
<dbReference type="InterPro" id="IPR001307">
    <property type="entry name" value="Thiosulphate_STrfase_CS"/>
</dbReference>
<dbReference type="SUPFAM" id="SSF52821">
    <property type="entry name" value="Rhodanese/Cell cycle control phosphatase"/>
    <property type="match status" value="2"/>
</dbReference>
<evidence type="ECO:0000256" key="2">
    <source>
        <dbReference type="ARBA" id="ARBA00022737"/>
    </source>
</evidence>
<evidence type="ECO:0000259" key="3">
    <source>
        <dbReference type="PROSITE" id="PS50206"/>
    </source>
</evidence>
<dbReference type="InterPro" id="IPR045078">
    <property type="entry name" value="TST/MPST-like"/>
</dbReference>
<reference evidence="4" key="1">
    <citation type="submission" date="2021-02" db="EMBL/GenBank/DDBJ databases">
        <title>Natrosporangium hydrolyticum gen. nov., sp. nov, a haloalkaliphilic actinobacterium from a soda solonchak soil.</title>
        <authorList>
            <person name="Sorokin D.Y."/>
            <person name="Khijniak T.V."/>
            <person name="Zakharycheva A.P."/>
            <person name="Boueva O.V."/>
            <person name="Ariskina E.V."/>
            <person name="Hahnke R.L."/>
            <person name="Bunk B."/>
            <person name="Sproer C."/>
            <person name="Schumann P."/>
            <person name="Evtushenko L.I."/>
            <person name="Kublanov I.V."/>
        </authorList>
    </citation>
    <scope>NUCLEOTIDE SEQUENCE</scope>
    <source>
        <strain evidence="4">DSM 106523</strain>
    </source>
</reference>
<evidence type="ECO:0000313" key="4">
    <source>
        <dbReference type="EMBL" id="QSB17392.1"/>
    </source>
</evidence>
<feature type="domain" description="Rhodanese" evidence="3">
    <location>
        <begin position="171"/>
        <end position="283"/>
    </location>
</feature>
<dbReference type="KEGG" id="nhy:JQS43_17345"/>
<dbReference type="EMBL" id="CP070499">
    <property type="protein sequence ID" value="QSB17392.1"/>
    <property type="molecule type" value="Genomic_DNA"/>
</dbReference>
<dbReference type="PANTHER" id="PTHR11364">
    <property type="entry name" value="THIOSULFATE SULFERTANSFERASE"/>
    <property type="match status" value="1"/>
</dbReference>
<dbReference type="SMART" id="SM00450">
    <property type="entry name" value="RHOD"/>
    <property type="match status" value="2"/>
</dbReference>
<organism evidence="4 5">
    <name type="scientific">Natronosporangium hydrolyticum</name>
    <dbReference type="NCBI Taxonomy" id="2811111"/>
    <lineage>
        <taxon>Bacteria</taxon>
        <taxon>Bacillati</taxon>
        <taxon>Actinomycetota</taxon>
        <taxon>Actinomycetes</taxon>
        <taxon>Micromonosporales</taxon>
        <taxon>Micromonosporaceae</taxon>
        <taxon>Natronosporangium</taxon>
    </lineage>
</organism>
<protein>
    <submittedName>
        <fullName evidence="4">Sulfurtransferase</fullName>
    </submittedName>
</protein>
<dbReference type="PROSITE" id="PS50206">
    <property type="entry name" value="RHODANESE_3"/>
    <property type="match status" value="2"/>
</dbReference>
<evidence type="ECO:0000256" key="1">
    <source>
        <dbReference type="ARBA" id="ARBA00022679"/>
    </source>
</evidence>
<dbReference type="Gene3D" id="3.40.250.10">
    <property type="entry name" value="Rhodanese-like domain"/>
    <property type="match status" value="2"/>
</dbReference>
<dbReference type="Proteomes" id="UP000662857">
    <property type="component" value="Chromosome"/>
</dbReference>
<sequence>MLGGVADPLLDPARLAALVTGASPPTLLDVRWRLASPAAGAEEYAAGHLPGAVFLDLDTQLCGPPGRGGRHPLPDPHRLEAVLRAAGVRDGASVVVYDAGGDEPGRQSAARAWWTLRWAGLTEVSVLDGGYAGWVAAGHPTSTGTPVPEVGDVRVRPGGLPTLDADQAAALAARGRLLDVRAAARYRGESEPVDPVAGHIPGAVNLPASPQLLGGASAPAEIRAAVGEVLADPDPAQPLGVYCGSGVSAAHTLLALHRAGFSQAALYVGSWSHWITDPDRPVAKGEEAAA</sequence>
<evidence type="ECO:0000313" key="5">
    <source>
        <dbReference type="Proteomes" id="UP000662857"/>
    </source>
</evidence>
<gene>
    <name evidence="4" type="ORF">JQS43_17345</name>
</gene>
<dbReference type="PANTHER" id="PTHR11364:SF27">
    <property type="entry name" value="SULFURTRANSFERASE"/>
    <property type="match status" value="1"/>
</dbReference>
<dbReference type="PROSITE" id="PS00380">
    <property type="entry name" value="RHODANESE_1"/>
    <property type="match status" value="1"/>
</dbReference>
<dbReference type="InterPro" id="IPR036873">
    <property type="entry name" value="Rhodanese-like_dom_sf"/>
</dbReference>
<proteinExistence type="predicted"/>